<evidence type="ECO:0000313" key="2">
    <source>
        <dbReference type="EMBL" id="ALO15376.1"/>
    </source>
</evidence>
<accession>A0A0S2HZ86</accession>
<dbReference type="OrthoDB" id="9868087at2"/>
<evidence type="ECO:0008006" key="4">
    <source>
        <dbReference type="Google" id="ProtNLM"/>
    </source>
</evidence>
<dbReference type="RefSeq" id="WP_057952841.1">
    <property type="nucleotide sequence ID" value="NZ_CP013118.1"/>
</dbReference>
<proteinExistence type="predicted"/>
<dbReference type="Proteomes" id="UP000064893">
    <property type="component" value="Chromosome"/>
</dbReference>
<protein>
    <recommendedName>
        <fullName evidence="4">Rod shape-determining protein MreD</fullName>
    </recommendedName>
</protein>
<dbReference type="EMBL" id="CP013118">
    <property type="protein sequence ID" value="ALO15376.1"/>
    <property type="molecule type" value="Genomic_DNA"/>
</dbReference>
<name>A0A0S2HZ86_9BACT</name>
<feature type="transmembrane region" description="Helical" evidence="1">
    <location>
        <begin position="83"/>
        <end position="101"/>
    </location>
</feature>
<dbReference type="KEGG" id="blq:L21SP5_01734"/>
<reference evidence="2 3" key="1">
    <citation type="submission" date="2015-11" db="EMBL/GenBank/DDBJ databases">
        <title>Description and complete genome sequence of a novel strain predominating in hypersaline microbial mats and representing a new family of the Bacteriodetes phylum.</title>
        <authorList>
            <person name="Spring S."/>
            <person name="Bunk B."/>
            <person name="Sproer C."/>
            <person name="Klenk H.-P."/>
        </authorList>
    </citation>
    <scope>NUCLEOTIDE SEQUENCE [LARGE SCALE GENOMIC DNA]</scope>
    <source>
        <strain evidence="2 3">L21-Spi-D4</strain>
    </source>
</reference>
<keyword evidence="1" id="KW-0472">Membrane</keyword>
<evidence type="ECO:0000313" key="3">
    <source>
        <dbReference type="Proteomes" id="UP000064893"/>
    </source>
</evidence>
<dbReference type="AlphaFoldDB" id="A0A0S2HZ86"/>
<evidence type="ECO:0000256" key="1">
    <source>
        <dbReference type="SAM" id="Phobius"/>
    </source>
</evidence>
<keyword evidence="3" id="KW-1185">Reference proteome</keyword>
<feature type="transmembrane region" description="Helical" evidence="1">
    <location>
        <begin position="108"/>
        <end position="125"/>
    </location>
</feature>
<keyword evidence="1" id="KW-0812">Transmembrane</keyword>
<organism evidence="2 3">
    <name type="scientific">Salinivirga cyanobacteriivorans</name>
    <dbReference type="NCBI Taxonomy" id="1307839"/>
    <lineage>
        <taxon>Bacteria</taxon>
        <taxon>Pseudomonadati</taxon>
        <taxon>Bacteroidota</taxon>
        <taxon>Bacteroidia</taxon>
        <taxon>Bacteroidales</taxon>
        <taxon>Salinivirgaceae</taxon>
        <taxon>Salinivirga</taxon>
    </lineage>
</organism>
<gene>
    <name evidence="2" type="ORF">L21SP5_01734</name>
</gene>
<feature type="transmembrane region" description="Helical" evidence="1">
    <location>
        <begin position="145"/>
        <end position="162"/>
    </location>
</feature>
<keyword evidence="1" id="KW-1133">Transmembrane helix</keyword>
<feature type="transmembrane region" description="Helical" evidence="1">
    <location>
        <begin position="12"/>
        <end position="30"/>
    </location>
</feature>
<sequence>MATSIALNRKISQALFDLAAIAFIYFIPAISHMLSFPLYLLEPMRIVLILALVHTHKINALMLAATLPFFTFLVSGHPILPKAILISGELVINVLLFFAIASRVKSNFVAILSSIVLSKMLYYFAKFLLIQAAVLEMGLVSTSLWIQLTTTLVFSIYVALFFRKNKQ</sequence>